<dbReference type="InterPro" id="IPR036047">
    <property type="entry name" value="F-box-like_dom_sf"/>
</dbReference>
<organism evidence="2 3">
    <name type="scientific">Haemaphysalis longicornis</name>
    <name type="common">Bush tick</name>
    <dbReference type="NCBI Taxonomy" id="44386"/>
    <lineage>
        <taxon>Eukaryota</taxon>
        <taxon>Metazoa</taxon>
        <taxon>Ecdysozoa</taxon>
        <taxon>Arthropoda</taxon>
        <taxon>Chelicerata</taxon>
        <taxon>Arachnida</taxon>
        <taxon>Acari</taxon>
        <taxon>Parasitiformes</taxon>
        <taxon>Ixodida</taxon>
        <taxon>Ixodoidea</taxon>
        <taxon>Ixodidae</taxon>
        <taxon>Haemaphysalinae</taxon>
        <taxon>Haemaphysalis</taxon>
    </lineage>
</organism>
<feature type="domain" description="F-box" evidence="1">
    <location>
        <begin position="1"/>
        <end position="46"/>
    </location>
</feature>
<evidence type="ECO:0000313" key="3">
    <source>
        <dbReference type="Proteomes" id="UP000821853"/>
    </source>
</evidence>
<dbReference type="AlphaFoldDB" id="A0A9J6G6K3"/>
<sequence>MEFDDLPLEMVLVIFSYLPQEILEEIIRVSQRWMQLALDPSLFTTVCIDPSLAADPQRVRNTLERATTLHSLYITTEVVDWDIIASASTGFRLLKCLVIPGRGLSHRAMPSIIEHCDVLTTIVLWGRYRLAANDARTLETLRSLKRLVTSDHLQIHDDALYQICCSCPRLERLELDLQQISRSKSWTCVKGLGHLRHLSVSVISTAGLMQVSKSCPGLATLEIGSVWNESDVSMAQALQGLLQLKSLRVIHGYGEWLLNWQIRTPPLLERFEAFRSSRSGHGHAAILSADVELQERHCGTST</sequence>
<gene>
    <name evidence="2" type="ORF">HPB48_019734</name>
</gene>
<accession>A0A9J6G6K3</accession>
<keyword evidence="3" id="KW-1185">Reference proteome</keyword>
<name>A0A9J6G6K3_HAELO</name>
<dbReference type="Pfam" id="PF12937">
    <property type="entry name" value="F-box-like"/>
    <property type="match status" value="1"/>
</dbReference>
<comment type="caution">
    <text evidence="2">The sequence shown here is derived from an EMBL/GenBank/DDBJ whole genome shotgun (WGS) entry which is preliminary data.</text>
</comment>
<dbReference type="EMBL" id="JABSTR010000005">
    <property type="protein sequence ID" value="KAH9370901.1"/>
    <property type="molecule type" value="Genomic_DNA"/>
</dbReference>
<proteinExistence type="predicted"/>
<dbReference type="VEuPathDB" id="VectorBase:HLOH_046520"/>
<dbReference type="InterPro" id="IPR001810">
    <property type="entry name" value="F-box_dom"/>
</dbReference>
<evidence type="ECO:0000313" key="2">
    <source>
        <dbReference type="EMBL" id="KAH9370901.1"/>
    </source>
</evidence>
<dbReference type="PROSITE" id="PS50181">
    <property type="entry name" value="FBOX"/>
    <property type="match status" value="1"/>
</dbReference>
<dbReference type="Proteomes" id="UP000821853">
    <property type="component" value="Chromosome 3"/>
</dbReference>
<reference evidence="2 3" key="1">
    <citation type="journal article" date="2020" name="Cell">
        <title>Large-Scale Comparative Analyses of Tick Genomes Elucidate Their Genetic Diversity and Vector Capacities.</title>
        <authorList>
            <consortium name="Tick Genome and Microbiome Consortium (TIGMIC)"/>
            <person name="Jia N."/>
            <person name="Wang J."/>
            <person name="Shi W."/>
            <person name="Du L."/>
            <person name="Sun Y."/>
            <person name="Zhan W."/>
            <person name="Jiang J.F."/>
            <person name="Wang Q."/>
            <person name="Zhang B."/>
            <person name="Ji P."/>
            <person name="Bell-Sakyi L."/>
            <person name="Cui X.M."/>
            <person name="Yuan T.T."/>
            <person name="Jiang B.G."/>
            <person name="Yang W.F."/>
            <person name="Lam T.T."/>
            <person name="Chang Q.C."/>
            <person name="Ding S.J."/>
            <person name="Wang X.J."/>
            <person name="Zhu J.G."/>
            <person name="Ruan X.D."/>
            <person name="Zhao L."/>
            <person name="Wei J.T."/>
            <person name="Ye R.Z."/>
            <person name="Que T.C."/>
            <person name="Du C.H."/>
            <person name="Zhou Y.H."/>
            <person name="Cheng J.X."/>
            <person name="Dai P.F."/>
            <person name="Guo W.B."/>
            <person name="Han X.H."/>
            <person name="Huang E.J."/>
            <person name="Li L.F."/>
            <person name="Wei W."/>
            <person name="Gao Y.C."/>
            <person name="Liu J.Z."/>
            <person name="Shao H.Z."/>
            <person name="Wang X."/>
            <person name="Wang C.C."/>
            <person name="Yang T.C."/>
            <person name="Huo Q.B."/>
            <person name="Li W."/>
            <person name="Chen H.Y."/>
            <person name="Chen S.E."/>
            <person name="Zhou L.G."/>
            <person name="Ni X.B."/>
            <person name="Tian J.H."/>
            <person name="Sheng Y."/>
            <person name="Liu T."/>
            <person name="Pan Y.S."/>
            <person name="Xia L.Y."/>
            <person name="Li J."/>
            <person name="Zhao F."/>
            <person name="Cao W.C."/>
        </authorList>
    </citation>
    <scope>NUCLEOTIDE SEQUENCE [LARGE SCALE GENOMIC DNA]</scope>
    <source>
        <strain evidence="2">HaeL-2018</strain>
    </source>
</reference>
<dbReference type="InterPro" id="IPR032675">
    <property type="entry name" value="LRR_dom_sf"/>
</dbReference>
<dbReference type="OrthoDB" id="10257471at2759"/>
<evidence type="ECO:0000259" key="1">
    <source>
        <dbReference type="PROSITE" id="PS50181"/>
    </source>
</evidence>
<dbReference type="SUPFAM" id="SSF52047">
    <property type="entry name" value="RNI-like"/>
    <property type="match status" value="1"/>
</dbReference>
<dbReference type="Gene3D" id="3.80.10.10">
    <property type="entry name" value="Ribonuclease Inhibitor"/>
    <property type="match status" value="1"/>
</dbReference>
<dbReference type="Gene3D" id="1.20.1280.50">
    <property type="match status" value="1"/>
</dbReference>
<protein>
    <recommendedName>
        <fullName evidence="1">F-box domain-containing protein</fullName>
    </recommendedName>
</protein>
<dbReference type="SUPFAM" id="SSF81383">
    <property type="entry name" value="F-box domain"/>
    <property type="match status" value="1"/>
</dbReference>